<keyword evidence="3" id="KW-1185">Reference proteome</keyword>
<comment type="caution">
    <text evidence="2">The sequence shown here is derived from an EMBL/GenBank/DDBJ whole genome shotgun (WGS) entry which is preliminary data.</text>
</comment>
<evidence type="ECO:0000313" key="2">
    <source>
        <dbReference type="EMBL" id="KJV31305.1"/>
    </source>
</evidence>
<dbReference type="PANTHER" id="PTHR46438:SF11">
    <property type="entry name" value="LIPASE-RELATED"/>
    <property type="match status" value="1"/>
</dbReference>
<protein>
    <recommendedName>
        <fullName evidence="1">AB hydrolase-1 domain-containing protein</fullName>
    </recommendedName>
</protein>
<name>A0A0F3KJ67_9GAMM</name>
<dbReference type="RefSeq" id="WP_045830166.1">
    <property type="nucleotide sequence ID" value="NZ_JZRB01000029.1"/>
</dbReference>
<proteinExistence type="predicted"/>
<reference evidence="2 3" key="1">
    <citation type="submission" date="2015-03" db="EMBL/GenBank/DDBJ databases">
        <title>Draft genome sequence of Luteibacter yeojuensis strain SU11.</title>
        <authorList>
            <person name="Sulaiman J."/>
            <person name="Priya K."/>
            <person name="Chan K.-G."/>
        </authorList>
    </citation>
    <scope>NUCLEOTIDE SEQUENCE [LARGE SCALE GENOMIC DNA]</scope>
    <source>
        <strain evidence="2 3">SU11</strain>
    </source>
</reference>
<dbReference type="OrthoDB" id="7185741at2"/>
<gene>
    <name evidence="2" type="ORF">VI08_13730</name>
</gene>
<dbReference type="PATRIC" id="fig|345309.4.peg.2097"/>
<sequence>MARRPVLPRLALTAATLVAVTVLVVLAGTIYNTIAQHRRLAEAHVPGAFYKIHGHTMHIYCTGSGEPAIVLDTGLGDDFTSWQKVQPELSKVTRVCSYDRSGFGSSEMTGGPHDADTLSAALHDLVAAAGIRKPFILMGHSIAGIYLRSYASHYEGDLAGLVFVDGATPLQDERVPRSVVAIEEHQRRAMPWQKFLMAIGWYRLRGDCDTVQSGFEAFATIVRAYNCAPSQFDAIEAEIDAEPRSGQETVHAGPFPRLPILIFSRDPASRPPNWPEQVGAANAKVWNIMQEETRQLSPQSRRVIARGSEHYVHVDRPELVIDEVRRFVESIRVKRIPYAEAQPTVTR</sequence>
<evidence type="ECO:0000313" key="3">
    <source>
        <dbReference type="Proteomes" id="UP000033651"/>
    </source>
</evidence>
<organism evidence="2 3">
    <name type="scientific">Luteibacter yeojuensis</name>
    <dbReference type="NCBI Taxonomy" id="345309"/>
    <lineage>
        <taxon>Bacteria</taxon>
        <taxon>Pseudomonadati</taxon>
        <taxon>Pseudomonadota</taxon>
        <taxon>Gammaproteobacteria</taxon>
        <taxon>Lysobacterales</taxon>
        <taxon>Rhodanobacteraceae</taxon>
        <taxon>Luteibacter</taxon>
    </lineage>
</organism>
<dbReference type="InterPro" id="IPR000073">
    <property type="entry name" value="AB_hydrolase_1"/>
</dbReference>
<feature type="domain" description="AB hydrolase-1" evidence="1">
    <location>
        <begin position="80"/>
        <end position="322"/>
    </location>
</feature>
<dbReference type="Pfam" id="PF12697">
    <property type="entry name" value="Abhydrolase_6"/>
    <property type="match status" value="1"/>
</dbReference>
<evidence type="ECO:0000259" key="1">
    <source>
        <dbReference type="Pfam" id="PF12697"/>
    </source>
</evidence>
<dbReference type="AlphaFoldDB" id="A0A0F3KJ67"/>
<dbReference type="InterPro" id="IPR029058">
    <property type="entry name" value="AB_hydrolase_fold"/>
</dbReference>
<dbReference type="SUPFAM" id="SSF53474">
    <property type="entry name" value="alpha/beta-Hydrolases"/>
    <property type="match status" value="1"/>
</dbReference>
<dbReference type="EMBL" id="JZRB01000029">
    <property type="protein sequence ID" value="KJV31305.1"/>
    <property type="molecule type" value="Genomic_DNA"/>
</dbReference>
<dbReference type="Gene3D" id="3.40.50.1820">
    <property type="entry name" value="alpha/beta hydrolase"/>
    <property type="match status" value="1"/>
</dbReference>
<dbReference type="Proteomes" id="UP000033651">
    <property type="component" value="Unassembled WGS sequence"/>
</dbReference>
<accession>A0A0F3KJ67</accession>
<dbReference type="PANTHER" id="PTHR46438">
    <property type="entry name" value="ALPHA/BETA-HYDROLASES SUPERFAMILY PROTEIN"/>
    <property type="match status" value="1"/>
</dbReference>